<dbReference type="OrthoDB" id="10360297at2759"/>
<evidence type="ECO:0000313" key="1">
    <source>
        <dbReference type="EMBL" id="EIJ89206.1"/>
    </source>
</evidence>
<organism evidence="1 2">
    <name type="scientific">Nematocida parisii (strain ERTm3)</name>
    <name type="common">Nematode killer fungus</name>
    <dbReference type="NCBI Taxonomy" id="935791"/>
    <lineage>
        <taxon>Eukaryota</taxon>
        <taxon>Fungi</taxon>
        <taxon>Fungi incertae sedis</taxon>
        <taxon>Microsporidia</taxon>
        <taxon>Nematocida</taxon>
    </lineage>
</organism>
<keyword evidence="2" id="KW-1185">Reference proteome</keyword>
<name>I3EJ09_NEMP3</name>
<protein>
    <submittedName>
        <fullName evidence="1">Uncharacterized protein</fullName>
    </submittedName>
</protein>
<dbReference type="InParanoid" id="I3EJ09"/>
<dbReference type="AlphaFoldDB" id="I3EJ09"/>
<reference evidence="1" key="1">
    <citation type="submission" date="2011-01" db="EMBL/GenBank/DDBJ databases">
        <title>The Genome Sequence of Nematocida parisii strain ERTm3.</title>
        <authorList>
            <consortium name="The Broad Institute Genome Sequencing Platform"/>
            <consortium name="The Broad Institute Genome Sequencing Center for Infectious Disease"/>
            <person name="Cuomo C."/>
            <person name="Troemel E."/>
            <person name="Young S.K."/>
            <person name="Zeng Q."/>
            <person name="Gargeya S."/>
            <person name="Fitzgerald M."/>
            <person name="Haas B."/>
            <person name="Abouelleil A."/>
            <person name="Alvarado L."/>
            <person name="Arachchi H.M."/>
            <person name="Berlin A."/>
            <person name="Chapman S.B."/>
            <person name="Gearin G."/>
            <person name="Goldberg J."/>
            <person name="Griggs A."/>
            <person name="Gujja S."/>
            <person name="Hansen M."/>
            <person name="Heiman D."/>
            <person name="Howarth C."/>
            <person name="Larimer J."/>
            <person name="Lui A."/>
            <person name="MacDonald P.J.P."/>
            <person name="McCowen C."/>
            <person name="Montmayeur A."/>
            <person name="Murphy C."/>
            <person name="Neiman D."/>
            <person name="Pearson M."/>
            <person name="Priest M."/>
            <person name="Roberts A."/>
            <person name="Saif S."/>
            <person name="Shea T."/>
            <person name="Sisk P."/>
            <person name="Stolte C."/>
            <person name="Sykes S."/>
            <person name="Wortman J."/>
            <person name="Nusbaum C."/>
            <person name="Birren B."/>
        </authorList>
    </citation>
    <scope>NUCLEOTIDE SEQUENCE</scope>
    <source>
        <strain evidence="1">ERTm3</strain>
    </source>
</reference>
<accession>I3EJ09</accession>
<dbReference type="Proteomes" id="UP000002872">
    <property type="component" value="Unassembled WGS sequence"/>
</dbReference>
<dbReference type="VEuPathDB" id="MicrosporidiaDB:NEQG_01025"/>
<dbReference type="EMBL" id="GL870877">
    <property type="protein sequence ID" value="EIJ89206.1"/>
    <property type="molecule type" value="Genomic_DNA"/>
</dbReference>
<evidence type="ECO:0000313" key="2">
    <source>
        <dbReference type="Proteomes" id="UP000002872"/>
    </source>
</evidence>
<proteinExistence type="predicted"/>
<sequence>MRRNIKKITIATAIITKARVAYASPINAIAPAINGGMSSAPQLLGDTRTTSVLSMAQDIAEQEENIRYVENALSKANKIYGESTEQIPDNAYTAERDIEDDWDDFQYNVDRLELNHNSFNNLINRYIEEYKKQTGSEIYKDFRLWRTKSRQPYINIYQLIDNKELSKYVSDSPKKDKEETHKLLDFPILSPNIGRYYKPVIEDLEKIIKLSSPSMADKTIASVLSRNTEIDPTTMAKCFLSFTQSPDVYRRFDFKEMLSYKTNDEYISNRWTLGTEEGMKDFIKAVHHDRREIGGFAGVNFVQISQTLKAQKEFKTIMEEFKSNNNNSNKKIDDSTPVNRLSSDTVNTIQQVIGWRLTNTGFIMQIEDLIGLIEEMIKTNSNYTRNAKIYIKNYRDEYITSDGNYFDAMNAFIADTKEKIQTVKELNFNADHLLVINKAVSYLAKHSLALLHRINMDSFMSENKLNEYKSLNSIPYNIKQTLIQSAKESWNSANLIIKYINVTEEERNQSSREYKNNLIKKLAALSQTRPILPTHATENIPIEVSSTRIPTTTAQPTHATENISIEVSSTRAPTATGTSTDDTTTIGIDTMECIPTDDDVSYNSASSFLSSATSMLAYKCALIVGFATQFARRALPFDRY</sequence>
<dbReference type="HOGENOM" id="CLU_427641_0_0_1"/>
<gene>
    <name evidence="1" type="ORF">NEQG_01025</name>
</gene>